<evidence type="ECO:0000256" key="5">
    <source>
        <dbReference type="ARBA" id="ARBA00037569"/>
    </source>
</evidence>
<evidence type="ECO:0000256" key="7">
    <source>
        <dbReference type="ARBA" id="ARBA00041129"/>
    </source>
</evidence>
<protein>
    <recommendedName>
        <fullName evidence="7 11">Ribosomal RNA large subunit methyltransferase E</fullName>
        <ecNumber evidence="6 11">2.1.1.166</ecNumber>
    </recommendedName>
    <alternativeName>
        <fullName evidence="9 11">23S rRNA Um2552 methyltransferase</fullName>
    </alternativeName>
    <alternativeName>
        <fullName evidence="8 11">rRNA (uridine-2'-O-)-methyltransferase</fullName>
    </alternativeName>
</protein>
<dbReference type="InterPro" id="IPR015507">
    <property type="entry name" value="rRNA-MeTfrase_E"/>
</dbReference>
<evidence type="ECO:0000256" key="9">
    <source>
        <dbReference type="ARBA" id="ARBA00042745"/>
    </source>
</evidence>
<comment type="function">
    <text evidence="5 11">Specifically methylates the uridine in position 2552 of 23S rRNA at the 2'-O position of the ribose in the fully assembled 50S ribosomal subunit.</text>
</comment>
<dbReference type="HAMAP" id="MF_01547">
    <property type="entry name" value="RNA_methyltr_E"/>
    <property type="match status" value="1"/>
</dbReference>
<dbReference type="GO" id="GO:0005737">
    <property type="term" value="C:cytoplasm"/>
    <property type="evidence" value="ECO:0007669"/>
    <property type="project" value="UniProtKB-SubCell"/>
</dbReference>
<evidence type="ECO:0000256" key="4">
    <source>
        <dbReference type="ARBA" id="ARBA00022691"/>
    </source>
</evidence>
<dbReference type="Pfam" id="PF01728">
    <property type="entry name" value="FtsJ"/>
    <property type="match status" value="1"/>
</dbReference>
<dbReference type="AlphaFoldDB" id="A0A2W2BRF6"/>
<feature type="domain" description="Ribosomal RNA methyltransferase FtsJ" evidence="13">
    <location>
        <begin position="49"/>
        <end position="228"/>
    </location>
</feature>
<evidence type="ECO:0000256" key="11">
    <source>
        <dbReference type="HAMAP-Rule" id="MF_01547"/>
    </source>
</evidence>
<comment type="caution">
    <text evidence="14">The sequence shown here is derived from an EMBL/GenBank/DDBJ whole genome shotgun (WGS) entry which is preliminary data.</text>
</comment>
<dbReference type="PANTHER" id="PTHR10920">
    <property type="entry name" value="RIBOSOMAL RNA METHYLTRANSFERASE"/>
    <property type="match status" value="1"/>
</dbReference>
<dbReference type="Proteomes" id="UP000248795">
    <property type="component" value="Unassembled WGS sequence"/>
</dbReference>
<evidence type="ECO:0000256" key="12">
    <source>
        <dbReference type="PIRSR" id="PIRSR005461-1"/>
    </source>
</evidence>
<feature type="active site" description="Proton acceptor" evidence="11 12">
    <location>
        <position position="185"/>
    </location>
</feature>
<feature type="binding site" evidence="11">
    <location>
        <position position="120"/>
    </location>
    <ligand>
        <name>S-adenosyl-L-methionine</name>
        <dbReference type="ChEBI" id="CHEBI:59789"/>
    </ligand>
</feature>
<feature type="binding site" evidence="11">
    <location>
        <position position="104"/>
    </location>
    <ligand>
        <name>S-adenosyl-L-methionine</name>
        <dbReference type="ChEBI" id="CHEBI:59789"/>
    </ligand>
</feature>
<keyword evidence="3 11" id="KW-0808">Transferase</keyword>
<name>A0A2W2BRF6_9HYPH</name>
<feature type="binding site" evidence="11">
    <location>
        <position position="83"/>
    </location>
    <ligand>
        <name>S-adenosyl-L-methionine</name>
        <dbReference type="ChEBI" id="CHEBI:59789"/>
    </ligand>
</feature>
<evidence type="ECO:0000259" key="13">
    <source>
        <dbReference type="Pfam" id="PF01728"/>
    </source>
</evidence>
<evidence type="ECO:0000256" key="10">
    <source>
        <dbReference type="ARBA" id="ARBA00048970"/>
    </source>
</evidence>
<dbReference type="PANTHER" id="PTHR10920:SF18">
    <property type="entry name" value="RRNA METHYLTRANSFERASE 2, MITOCHONDRIAL"/>
    <property type="match status" value="1"/>
</dbReference>
<feature type="binding site" evidence="11">
    <location>
        <position position="145"/>
    </location>
    <ligand>
        <name>S-adenosyl-L-methionine</name>
        <dbReference type="ChEBI" id="CHEBI:59789"/>
    </ligand>
</feature>
<keyword evidence="4 11" id="KW-0949">S-adenosyl-L-methionine</keyword>
<evidence type="ECO:0000313" key="15">
    <source>
        <dbReference type="Proteomes" id="UP000248795"/>
    </source>
</evidence>
<keyword evidence="11" id="KW-0963">Cytoplasm</keyword>
<dbReference type="EC" id="2.1.1.166" evidence="6 11"/>
<dbReference type="InterPro" id="IPR029063">
    <property type="entry name" value="SAM-dependent_MTases_sf"/>
</dbReference>
<dbReference type="GO" id="GO:0008650">
    <property type="term" value="F:rRNA (uridine-2'-O-)-methyltransferase activity"/>
    <property type="evidence" value="ECO:0007669"/>
    <property type="project" value="UniProtKB-UniRule"/>
</dbReference>
<keyword evidence="1 11" id="KW-0698">rRNA processing</keyword>
<evidence type="ECO:0000256" key="8">
    <source>
        <dbReference type="ARBA" id="ARBA00041995"/>
    </source>
</evidence>
<keyword evidence="2 11" id="KW-0489">Methyltransferase</keyword>
<dbReference type="InterPro" id="IPR002877">
    <property type="entry name" value="RNA_MeTrfase_FtsJ_dom"/>
</dbReference>
<comment type="catalytic activity">
    <reaction evidence="10 11">
        <text>uridine(2552) in 23S rRNA + S-adenosyl-L-methionine = 2'-O-methyluridine(2552) in 23S rRNA + S-adenosyl-L-homocysteine + H(+)</text>
        <dbReference type="Rhea" id="RHEA:42720"/>
        <dbReference type="Rhea" id="RHEA-COMP:10202"/>
        <dbReference type="Rhea" id="RHEA-COMP:10203"/>
        <dbReference type="ChEBI" id="CHEBI:15378"/>
        <dbReference type="ChEBI" id="CHEBI:57856"/>
        <dbReference type="ChEBI" id="CHEBI:59789"/>
        <dbReference type="ChEBI" id="CHEBI:65315"/>
        <dbReference type="ChEBI" id="CHEBI:74478"/>
        <dbReference type="EC" id="2.1.1.166"/>
    </reaction>
</comment>
<dbReference type="RefSeq" id="WP_111195665.1">
    <property type="nucleotide sequence ID" value="NZ_QKVK01000001.1"/>
</dbReference>
<dbReference type="Gene3D" id="3.40.50.150">
    <property type="entry name" value="Vaccinia Virus protein VP39"/>
    <property type="match status" value="1"/>
</dbReference>
<accession>A0A2W2BRF6</accession>
<feature type="binding site" evidence="11">
    <location>
        <position position="81"/>
    </location>
    <ligand>
        <name>S-adenosyl-L-methionine</name>
        <dbReference type="ChEBI" id="CHEBI:59789"/>
    </ligand>
</feature>
<gene>
    <name evidence="11" type="primary">rlmE</name>
    <name evidence="11" type="synonym">ftsJ</name>
    <name evidence="11" type="synonym">rrmJ</name>
    <name evidence="14" type="ORF">DK847_00475</name>
</gene>
<evidence type="ECO:0000256" key="3">
    <source>
        <dbReference type="ARBA" id="ARBA00022679"/>
    </source>
</evidence>
<proteinExistence type="inferred from homology"/>
<keyword evidence="15" id="KW-1185">Reference proteome</keyword>
<sequence>MSRPGSGKKPGVRLKVRVKTGKGRTVSQKNWLERQLNDPYVQEAKKLGYRSRAAFKLTEIDDKYKFLKPGGRIVDLGAAPGGWSQVAVKRTKAEEGRGKVIAIDMHGMDPLSAVTIFKKDFLEEDAPALLIEALGGEKADCVLSDMAAHATGHRQTDHINIMALAEAGYEFAKEVLKPGGTYLAKVLRGGTEGEMLKMMKKDFASVRHVKPMASRDDSAELFVLAMGFRGGA</sequence>
<dbReference type="PIRSF" id="PIRSF005461">
    <property type="entry name" value="23S_rRNA_mtase"/>
    <property type="match status" value="1"/>
</dbReference>
<evidence type="ECO:0000256" key="6">
    <source>
        <dbReference type="ARBA" id="ARBA00038861"/>
    </source>
</evidence>
<dbReference type="InterPro" id="IPR050082">
    <property type="entry name" value="RNA_methyltr_RlmE"/>
</dbReference>
<comment type="similarity">
    <text evidence="11">Belongs to the class I-like SAM-binding methyltransferase superfamily. RNA methyltransferase RlmE family.</text>
</comment>
<evidence type="ECO:0000256" key="1">
    <source>
        <dbReference type="ARBA" id="ARBA00022552"/>
    </source>
</evidence>
<evidence type="ECO:0000313" key="14">
    <source>
        <dbReference type="EMBL" id="PZF78337.1"/>
    </source>
</evidence>
<evidence type="ECO:0000256" key="2">
    <source>
        <dbReference type="ARBA" id="ARBA00022603"/>
    </source>
</evidence>
<dbReference type="SUPFAM" id="SSF53335">
    <property type="entry name" value="S-adenosyl-L-methionine-dependent methyltransferases"/>
    <property type="match status" value="1"/>
</dbReference>
<organism evidence="14 15">
    <name type="scientific">Aestuariivirga litoralis</name>
    <dbReference type="NCBI Taxonomy" id="2650924"/>
    <lineage>
        <taxon>Bacteria</taxon>
        <taxon>Pseudomonadati</taxon>
        <taxon>Pseudomonadota</taxon>
        <taxon>Alphaproteobacteria</taxon>
        <taxon>Hyphomicrobiales</taxon>
        <taxon>Aestuariivirgaceae</taxon>
        <taxon>Aestuariivirga</taxon>
    </lineage>
</organism>
<dbReference type="EMBL" id="QKVK01000001">
    <property type="protein sequence ID" value="PZF78337.1"/>
    <property type="molecule type" value="Genomic_DNA"/>
</dbReference>
<reference evidence="15" key="1">
    <citation type="submission" date="2018-06" db="EMBL/GenBank/DDBJ databases">
        <title>Aestuariibacter litoralis strain KCTC 52945T.</title>
        <authorList>
            <person name="Li X."/>
            <person name="Salam N."/>
            <person name="Li J.-L."/>
            <person name="Chen Y.-M."/>
            <person name="Yang Z.-W."/>
            <person name="Zhang L.-Y."/>
            <person name="Han M.-X."/>
            <person name="Xiao M."/>
            <person name="Li W.-J."/>
        </authorList>
    </citation>
    <scope>NUCLEOTIDE SEQUENCE [LARGE SCALE GENOMIC DNA]</scope>
    <source>
        <strain evidence="15">KCTC 52945</strain>
    </source>
</reference>
<comment type="subcellular location">
    <subcellularLocation>
        <location evidence="11">Cytoplasm</location>
    </subcellularLocation>
</comment>